<dbReference type="Gene3D" id="3.30.230.10">
    <property type="match status" value="1"/>
</dbReference>
<comment type="caution">
    <text evidence="9">The sequence shown here is derived from an EMBL/GenBank/DDBJ whole genome shotgun (WGS) entry which is preliminary data.</text>
</comment>
<dbReference type="GO" id="GO:0004526">
    <property type="term" value="F:ribonuclease P activity"/>
    <property type="evidence" value="ECO:0007669"/>
    <property type="project" value="UniProtKB-UniRule"/>
</dbReference>
<keyword evidence="5 7" id="KW-0378">Hydrolase</keyword>
<evidence type="ECO:0000256" key="2">
    <source>
        <dbReference type="ARBA" id="ARBA00022694"/>
    </source>
</evidence>
<evidence type="ECO:0000313" key="9">
    <source>
        <dbReference type="EMBL" id="MDX5929859.1"/>
    </source>
</evidence>
<dbReference type="Proteomes" id="UP001279553">
    <property type="component" value="Unassembled WGS sequence"/>
</dbReference>
<evidence type="ECO:0000256" key="5">
    <source>
        <dbReference type="ARBA" id="ARBA00022801"/>
    </source>
</evidence>
<dbReference type="Pfam" id="PF00825">
    <property type="entry name" value="Ribonuclease_P"/>
    <property type="match status" value="1"/>
</dbReference>
<dbReference type="PANTHER" id="PTHR33992">
    <property type="entry name" value="RIBONUCLEASE P PROTEIN COMPONENT"/>
    <property type="match status" value="1"/>
</dbReference>
<comment type="function">
    <text evidence="1 7">RNaseP catalyzes the removal of the 5'-leader sequence from pre-tRNA to produce the mature 5'-terminus. It can also cleave other RNA substrates such as 4.5S RNA. The protein component plays an auxiliary but essential role in vivo by binding to the 5'-leader sequence and broadening the substrate specificity of the ribozyme.</text>
</comment>
<dbReference type="GO" id="GO:0030677">
    <property type="term" value="C:ribonuclease P complex"/>
    <property type="evidence" value="ECO:0007669"/>
    <property type="project" value="TreeGrafter"/>
</dbReference>
<evidence type="ECO:0000256" key="4">
    <source>
        <dbReference type="ARBA" id="ARBA00022759"/>
    </source>
</evidence>
<keyword evidence="4 7" id="KW-0255">Endonuclease</keyword>
<dbReference type="NCBIfam" id="TIGR00188">
    <property type="entry name" value="rnpA"/>
    <property type="match status" value="1"/>
</dbReference>
<comment type="subunit">
    <text evidence="7">Consists of a catalytic RNA component (M1 or rnpB) and a protein subunit.</text>
</comment>
<protein>
    <recommendedName>
        <fullName evidence="7 8">Ribonuclease P protein component</fullName>
        <shortName evidence="7">RNase P protein</shortName>
        <shortName evidence="7">RNaseP protein</shortName>
        <ecNumber evidence="7 8">3.1.26.5</ecNumber>
    </recommendedName>
    <alternativeName>
        <fullName evidence="7">Protein C5</fullName>
    </alternativeName>
</protein>
<dbReference type="RefSeq" id="WP_319612848.1">
    <property type="nucleotide sequence ID" value="NZ_JAWXYB010000018.1"/>
</dbReference>
<reference evidence="9 10" key="1">
    <citation type="submission" date="2023-11" db="EMBL/GenBank/DDBJ databases">
        <title>MicrobeMod: A computational toolkit for identifying prokaryotic methylation and restriction-modification with nanopore sequencing.</title>
        <authorList>
            <person name="Crits-Christoph A."/>
            <person name="Kang S.C."/>
            <person name="Lee H."/>
            <person name="Ostrov N."/>
        </authorList>
    </citation>
    <scope>NUCLEOTIDE SEQUENCE [LARGE SCALE GENOMIC DNA]</scope>
    <source>
        <strain evidence="9 10">DSMZ 700</strain>
    </source>
</reference>
<dbReference type="SUPFAM" id="SSF54211">
    <property type="entry name" value="Ribosomal protein S5 domain 2-like"/>
    <property type="match status" value="1"/>
</dbReference>
<name>A0AAW9DLE3_ACIAO</name>
<dbReference type="InterPro" id="IPR000100">
    <property type="entry name" value="RNase_P"/>
</dbReference>
<accession>A0AAW9DLE3</accession>
<proteinExistence type="inferred from homology"/>
<dbReference type="AlphaFoldDB" id="A0AAW9DLE3"/>
<evidence type="ECO:0000256" key="3">
    <source>
        <dbReference type="ARBA" id="ARBA00022722"/>
    </source>
</evidence>
<dbReference type="InterPro" id="IPR020568">
    <property type="entry name" value="Ribosomal_Su5_D2-typ_SF"/>
</dbReference>
<evidence type="ECO:0000256" key="6">
    <source>
        <dbReference type="ARBA" id="ARBA00022884"/>
    </source>
</evidence>
<evidence type="ECO:0000256" key="8">
    <source>
        <dbReference type="NCBIfam" id="TIGR00188"/>
    </source>
</evidence>
<dbReference type="GO" id="GO:0042781">
    <property type="term" value="F:3'-tRNA processing endoribonuclease activity"/>
    <property type="evidence" value="ECO:0007669"/>
    <property type="project" value="TreeGrafter"/>
</dbReference>
<evidence type="ECO:0000313" key="10">
    <source>
        <dbReference type="Proteomes" id="UP001279553"/>
    </source>
</evidence>
<dbReference type="EMBL" id="JAWXYB010000018">
    <property type="protein sequence ID" value="MDX5929859.1"/>
    <property type="molecule type" value="Genomic_DNA"/>
</dbReference>
<sequence length="123" mass="13393">MPRAKPETLPKRADFLRAAARGRKSARPGFVVQLLATAPDAPVRLGLTASRKVGNAAHRNRARRRLRAAARLELAAREIAGVDIVMIARKDSGSVDFVRLRAELGDILDRHAEMRAAPRDGAP</sequence>
<dbReference type="PANTHER" id="PTHR33992:SF1">
    <property type="entry name" value="RIBONUCLEASE P PROTEIN COMPONENT"/>
    <property type="match status" value="1"/>
</dbReference>
<gene>
    <name evidence="7 9" type="primary">rnpA</name>
    <name evidence="9" type="ORF">SIL87_03670</name>
</gene>
<comment type="catalytic activity">
    <reaction evidence="7">
        <text>Endonucleolytic cleavage of RNA, removing 5'-extranucleotides from tRNA precursor.</text>
        <dbReference type="EC" id="3.1.26.5"/>
    </reaction>
</comment>
<dbReference type="HAMAP" id="MF_00227">
    <property type="entry name" value="RNase_P"/>
    <property type="match status" value="1"/>
</dbReference>
<dbReference type="GO" id="GO:0000049">
    <property type="term" value="F:tRNA binding"/>
    <property type="evidence" value="ECO:0007669"/>
    <property type="project" value="UniProtKB-UniRule"/>
</dbReference>
<dbReference type="InterPro" id="IPR020539">
    <property type="entry name" value="RNase_P_CS"/>
</dbReference>
<evidence type="ECO:0000256" key="1">
    <source>
        <dbReference type="ARBA" id="ARBA00002663"/>
    </source>
</evidence>
<dbReference type="EC" id="3.1.26.5" evidence="7 8"/>
<dbReference type="PROSITE" id="PS00648">
    <property type="entry name" value="RIBONUCLEASE_P"/>
    <property type="match status" value="1"/>
</dbReference>
<evidence type="ECO:0000256" key="7">
    <source>
        <dbReference type="HAMAP-Rule" id="MF_00227"/>
    </source>
</evidence>
<keyword evidence="3 7" id="KW-0540">Nuclease</keyword>
<keyword evidence="2 7" id="KW-0819">tRNA processing</keyword>
<keyword evidence="10" id="KW-1185">Reference proteome</keyword>
<comment type="similarity">
    <text evidence="7">Belongs to the RnpA family.</text>
</comment>
<dbReference type="InterPro" id="IPR014721">
    <property type="entry name" value="Ribsml_uS5_D2-typ_fold_subgr"/>
</dbReference>
<keyword evidence="6 7" id="KW-0694">RNA-binding</keyword>
<dbReference type="GO" id="GO:0001682">
    <property type="term" value="P:tRNA 5'-leader removal"/>
    <property type="evidence" value="ECO:0007669"/>
    <property type="project" value="UniProtKB-UniRule"/>
</dbReference>
<organism evidence="9 10">
    <name type="scientific">Acidiphilium acidophilum</name>
    <name type="common">Thiobacillus acidophilus</name>
    <dbReference type="NCBI Taxonomy" id="76588"/>
    <lineage>
        <taxon>Bacteria</taxon>
        <taxon>Pseudomonadati</taxon>
        <taxon>Pseudomonadota</taxon>
        <taxon>Alphaproteobacteria</taxon>
        <taxon>Acetobacterales</taxon>
        <taxon>Acidocellaceae</taxon>
        <taxon>Acidiphilium</taxon>
    </lineage>
</organism>